<dbReference type="Proteomes" id="UP000185612">
    <property type="component" value="Unassembled WGS sequence"/>
</dbReference>
<dbReference type="STRING" id="52770.BSZ40_10340"/>
<reference evidence="4" key="1">
    <citation type="submission" date="2016-12" db="EMBL/GenBank/DDBJ databases">
        <authorList>
            <person name="Meng X."/>
        </authorList>
    </citation>
    <scope>NUCLEOTIDE SEQUENCE [LARGE SCALE GENOMIC DNA]</scope>
    <source>
        <strain evidence="4">DSM 20732</strain>
    </source>
</reference>
<dbReference type="AlphaFoldDB" id="A0A1Q5PTP0"/>
<dbReference type="Gene3D" id="3.40.50.150">
    <property type="entry name" value="Vaccinia Virus protein VP39"/>
    <property type="match status" value="1"/>
</dbReference>
<dbReference type="GO" id="GO:0016740">
    <property type="term" value="F:transferase activity"/>
    <property type="evidence" value="ECO:0007669"/>
    <property type="project" value="UniProtKB-KW"/>
</dbReference>
<evidence type="ECO:0000256" key="1">
    <source>
        <dbReference type="ARBA" id="ARBA00022679"/>
    </source>
</evidence>
<evidence type="ECO:0000313" key="3">
    <source>
        <dbReference type="EMBL" id="OKL50825.1"/>
    </source>
</evidence>
<dbReference type="CDD" id="cd02440">
    <property type="entry name" value="AdoMet_MTases"/>
    <property type="match status" value="1"/>
</dbReference>
<accession>A0A1Q5PTP0</accession>
<dbReference type="InParanoid" id="A0A1Q5PTP0"/>
<comment type="caution">
    <text evidence="3">The sequence shown here is derived from an EMBL/GenBank/DDBJ whole genome shotgun (WGS) entry which is preliminary data.</text>
</comment>
<dbReference type="Pfam" id="PF13649">
    <property type="entry name" value="Methyltransf_25"/>
    <property type="match status" value="1"/>
</dbReference>
<dbReference type="PANTHER" id="PTHR43861">
    <property type="entry name" value="TRANS-ACONITATE 2-METHYLTRANSFERASE-RELATED"/>
    <property type="match status" value="1"/>
</dbReference>
<sequence>MSFDDPRLAVVYDVDNPDGPDHDFFRALAAEHDARTIVDLGCGTGILTVTLVGPGRRVIGIDPATAALERARNRPGGQGVEWIAGTAAQLPPVTADLVLMTGNVAMHILGADWTATLAAVAGVLRPGGLVAFESRNPQARAWEQWNDPLSERQTPVGALREATVTTPPDADGVVTMHCHNEFVADGQVIDIDQRLQFRSHEQVCADLEQAGLRVAATYRDWARTPFTGGADQPLMVFVAERPGGRAA</sequence>
<gene>
    <name evidence="3" type="ORF">BSZ40_10340</name>
</gene>
<protein>
    <recommendedName>
        <fullName evidence="2">Methyltransferase domain-containing protein</fullName>
    </recommendedName>
</protein>
<dbReference type="EMBL" id="MQVS01000014">
    <property type="protein sequence ID" value="OKL50825.1"/>
    <property type="molecule type" value="Genomic_DNA"/>
</dbReference>
<evidence type="ECO:0000259" key="2">
    <source>
        <dbReference type="Pfam" id="PF13649"/>
    </source>
</evidence>
<dbReference type="SUPFAM" id="SSF53335">
    <property type="entry name" value="S-adenosyl-L-methionine-dependent methyltransferases"/>
    <property type="match status" value="1"/>
</dbReference>
<keyword evidence="4" id="KW-1185">Reference proteome</keyword>
<dbReference type="InterPro" id="IPR041698">
    <property type="entry name" value="Methyltransf_25"/>
</dbReference>
<name>A0A1Q5PTP0_9ACTO</name>
<proteinExistence type="predicted"/>
<keyword evidence="1" id="KW-0808">Transferase</keyword>
<feature type="domain" description="Methyltransferase" evidence="2">
    <location>
        <begin position="37"/>
        <end position="128"/>
    </location>
</feature>
<evidence type="ECO:0000313" key="4">
    <source>
        <dbReference type="Proteomes" id="UP000185612"/>
    </source>
</evidence>
<dbReference type="InterPro" id="IPR029063">
    <property type="entry name" value="SAM-dependent_MTases_sf"/>
</dbReference>
<dbReference type="OrthoDB" id="9811589at2"/>
<organism evidence="3 4">
    <name type="scientific">Buchananella hordeovulneris</name>
    <dbReference type="NCBI Taxonomy" id="52770"/>
    <lineage>
        <taxon>Bacteria</taxon>
        <taxon>Bacillati</taxon>
        <taxon>Actinomycetota</taxon>
        <taxon>Actinomycetes</taxon>
        <taxon>Actinomycetales</taxon>
        <taxon>Actinomycetaceae</taxon>
        <taxon>Buchananella</taxon>
    </lineage>
</organism>
<dbReference type="RefSeq" id="WP_073826105.1">
    <property type="nucleotide sequence ID" value="NZ_JAUNKL010000014.1"/>
</dbReference>